<keyword evidence="2" id="KW-0560">Oxidoreductase</keyword>
<dbReference type="InterPro" id="IPR013096">
    <property type="entry name" value="Cupin_2"/>
</dbReference>
<accession>A0A937W194</accession>
<evidence type="ECO:0000313" key="4">
    <source>
        <dbReference type="EMBL" id="MBM3223895.1"/>
    </source>
</evidence>
<name>A0A937W194_UNCTE</name>
<dbReference type="InterPro" id="IPR011051">
    <property type="entry name" value="RmlC_Cupin_sf"/>
</dbReference>
<dbReference type="EMBL" id="VGLS01000219">
    <property type="protein sequence ID" value="MBM3223895.1"/>
    <property type="molecule type" value="Genomic_DNA"/>
</dbReference>
<evidence type="ECO:0000259" key="3">
    <source>
        <dbReference type="Pfam" id="PF07883"/>
    </source>
</evidence>
<feature type="non-terminal residue" evidence="4">
    <location>
        <position position="1"/>
    </location>
</feature>
<evidence type="ECO:0000313" key="5">
    <source>
        <dbReference type="Proteomes" id="UP000712673"/>
    </source>
</evidence>
<dbReference type="GO" id="GO:0051213">
    <property type="term" value="F:dioxygenase activity"/>
    <property type="evidence" value="ECO:0007669"/>
    <property type="project" value="UniProtKB-KW"/>
</dbReference>
<dbReference type="SUPFAM" id="SSF51182">
    <property type="entry name" value="RmlC-like cupins"/>
    <property type="match status" value="1"/>
</dbReference>
<dbReference type="PANTHER" id="PTHR41517:SF1">
    <property type="entry name" value="CUPIN"/>
    <property type="match status" value="1"/>
</dbReference>
<dbReference type="PANTHER" id="PTHR41517">
    <property type="entry name" value="1,2-DIOXYGENASE PROTEIN-RELATED"/>
    <property type="match status" value="1"/>
</dbReference>
<dbReference type="Proteomes" id="UP000712673">
    <property type="component" value="Unassembled WGS sequence"/>
</dbReference>
<dbReference type="Pfam" id="PF07883">
    <property type="entry name" value="Cupin_2"/>
    <property type="match status" value="1"/>
</dbReference>
<sequence>RQVCCTNYHVVEGSGYSVVGGRKLDWEDKDVFTVPTWTFHEHVNTGDRPAFLFSFSDAPVMKALDLYREEAQK</sequence>
<proteinExistence type="predicted"/>
<dbReference type="AlphaFoldDB" id="A0A937W194"/>
<keyword evidence="1" id="KW-0223">Dioxygenase</keyword>
<protein>
    <submittedName>
        <fullName evidence="4">Cupin domain-containing protein</fullName>
    </submittedName>
</protein>
<evidence type="ECO:0000256" key="1">
    <source>
        <dbReference type="ARBA" id="ARBA00022964"/>
    </source>
</evidence>
<feature type="domain" description="Cupin type-2" evidence="3">
    <location>
        <begin position="8"/>
        <end position="54"/>
    </location>
</feature>
<dbReference type="Gene3D" id="2.60.120.10">
    <property type="entry name" value="Jelly Rolls"/>
    <property type="match status" value="1"/>
</dbReference>
<gene>
    <name evidence="4" type="ORF">FJZ47_08855</name>
</gene>
<reference evidence="4" key="1">
    <citation type="submission" date="2019-03" db="EMBL/GenBank/DDBJ databases">
        <title>Lake Tanganyika Metagenome-Assembled Genomes (MAGs).</title>
        <authorList>
            <person name="Tran P."/>
        </authorList>
    </citation>
    <scope>NUCLEOTIDE SEQUENCE</scope>
    <source>
        <strain evidence="4">K_DeepCast_65m_m2_066</strain>
    </source>
</reference>
<dbReference type="InterPro" id="IPR014710">
    <property type="entry name" value="RmlC-like_jellyroll"/>
</dbReference>
<organism evidence="4 5">
    <name type="scientific">Tectimicrobiota bacterium</name>
    <dbReference type="NCBI Taxonomy" id="2528274"/>
    <lineage>
        <taxon>Bacteria</taxon>
        <taxon>Pseudomonadati</taxon>
        <taxon>Nitrospinota/Tectimicrobiota group</taxon>
        <taxon>Candidatus Tectimicrobiota</taxon>
    </lineage>
</organism>
<comment type="caution">
    <text evidence="4">The sequence shown here is derived from an EMBL/GenBank/DDBJ whole genome shotgun (WGS) entry which is preliminary data.</text>
</comment>
<evidence type="ECO:0000256" key="2">
    <source>
        <dbReference type="ARBA" id="ARBA00023002"/>
    </source>
</evidence>
<dbReference type="InterPro" id="IPR047183">
    <property type="entry name" value="GDO-like"/>
</dbReference>